<comment type="caution">
    <text evidence="2">The sequence shown here is derived from an EMBL/GenBank/DDBJ whole genome shotgun (WGS) entry which is preliminary data.</text>
</comment>
<dbReference type="EMBL" id="JAFFZM010000001">
    <property type="protein sequence ID" value="MBO8197025.1"/>
    <property type="molecule type" value="Genomic_DNA"/>
</dbReference>
<keyword evidence="1" id="KW-0732">Signal</keyword>
<dbReference type="RefSeq" id="WP_209208878.1">
    <property type="nucleotide sequence ID" value="NZ_JAFFZM010000001.1"/>
</dbReference>
<name>A0ABS3XNP3_9ACTN</name>
<dbReference type="GeneID" id="96257293"/>
<organism evidence="2 3">
    <name type="scientific">Streptomyces smyrnaeus</name>
    <dbReference type="NCBI Taxonomy" id="1387713"/>
    <lineage>
        <taxon>Bacteria</taxon>
        <taxon>Bacillati</taxon>
        <taxon>Actinomycetota</taxon>
        <taxon>Actinomycetes</taxon>
        <taxon>Kitasatosporales</taxon>
        <taxon>Streptomycetaceae</taxon>
        <taxon>Streptomyces</taxon>
    </lineage>
</organism>
<reference evidence="2 3" key="1">
    <citation type="submission" date="2021-02" db="EMBL/GenBank/DDBJ databases">
        <title>Streptomyces spirodelae sp. nov., isolated from duckweed.</title>
        <authorList>
            <person name="Saimee Y."/>
            <person name="Duangmal K."/>
        </authorList>
    </citation>
    <scope>NUCLEOTIDE SEQUENCE [LARGE SCALE GENOMIC DNA]</scope>
    <source>
        <strain evidence="2 3">DSM 42105</strain>
    </source>
</reference>
<feature type="chain" id="PRO_5045913585" evidence="1">
    <location>
        <begin position="26"/>
        <end position="67"/>
    </location>
</feature>
<feature type="signal peptide" evidence="1">
    <location>
        <begin position="1"/>
        <end position="25"/>
    </location>
</feature>
<sequence length="67" mass="6953">MRTLTRSLAIGLVTLGLAAAGTASAVAGGHGKVHKEIHNKKVVVKISDDDNIINDSAFFMFGGMQNG</sequence>
<accession>A0ABS3XNP3</accession>
<protein>
    <submittedName>
        <fullName evidence="2">Uncharacterized protein</fullName>
    </submittedName>
</protein>
<evidence type="ECO:0000313" key="2">
    <source>
        <dbReference type="EMBL" id="MBO8197025.1"/>
    </source>
</evidence>
<dbReference type="Proteomes" id="UP000721954">
    <property type="component" value="Unassembled WGS sequence"/>
</dbReference>
<evidence type="ECO:0000256" key="1">
    <source>
        <dbReference type="SAM" id="SignalP"/>
    </source>
</evidence>
<evidence type="ECO:0000313" key="3">
    <source>
        <dbReference type="Proteomes" id="UP000721954"/>
    </source>
</evidence>
<keyword evidence="3" id="KW-1185">Reference proteome</keyword>
<gene>
    <name evidence="2" type="ORF">JW613_01665</name>
</gene>
<proteinExistence type="predicted"/>